<keyword evidence="2" id="KW-1185">Reference proteome</keyword>
<organism evidence="1 2">
    <name type="scientific">Dictyocaulus viviparus</name>
    <name type="common">Bovine lungworm</name>
    <dbReference type="NCBI Taxonomy" id="29172"/>
    <lineage>
        <taxon>Eukaryota</taxon>
        <taxon>Metazoa</taxon>
        <taxon>Ecdysozoa</taxon>
        <taxon>Nematoda</taxon>
        <taxon>Chromadorea</taxon>
        <taxon>Rhabditida</taxon>
        <taxon>Rhabditina</taxon>
        <taxon>Rhabditomorpha</taxon>
        <taxon>Strongyloidea</taxon>
        <taxon>Metastrongylidae</taxon>
        <taxon>Dictyocaulus</taxon>
    </lineage>
</organism>
<dbReference type="GO" id="GO:0003735">
    <property type="term" value="F:structural constituent of ribosome"/>
    <property type="evidence" value="ECO:0007669"/>
    <property type="project" value="InterPro"/>
</dbReference>
<accession>A0A0D8XXB1</accession>
<dbReference type="GO" id="GO:0005840">
    <property type="term" value="C:ribosome"/>
    <property type="evidence" value="ECO:0007669"/>
    <property type="project" value="InterPro"/>
</dbReference>
<dbReference type="OrthoDB" id="275000at2759"/>
<dbReference type="SUPFAM" id="SSF64263">
    <property type="entry name" value="Prokaryotic ribosomal protein L17"/>
    <property type="match status" value="1"/>
</dbReference>
<dbReference type="AlphaFoldDB" id="A0A0D8XXB1"/>
<dbReference type="EMBL" id="KN716244">
    <property type="protein sequence ID" value="KJH49145.1"/>
    <property type="molecule type" value="Genomic_DNA"/>
</dbReference>
<dbReference type="Gene3D" id="3.90.1030.10">
    <property type="entry name" value="Ribosomal protein L17"/>
    <property type="match status" value="1"/>
</dbReference>
<protein>
    <recommendedName>
        <fullName evidence="3">39S ribosomal protein L17, mitochondrial</fullName>
    </recommendedName>
</protein>
<evidence type="ECO:0000313" key="2">
    <source>
        <dbReference type="Proteomes" id="UP000053766"/>
    </source>
</evidence>
<sequence>MEMMEWWLPERDLVTKFFQVIVPRFINREAPFTSIYRLPTQRLLQSKKGMVEMWRRYDIAILEIDGNPFPPVLGDEPKISSSLLNILLKESLNNRLRKLRTDLEKSVEI</sequence>
<proteinExistence type="predicted"/>
<reference evidence="1 2" key="1">
    <citation type="submission" date="2013-11" db="EMBL/GenBank/DDBJ databases">
        <title>Draft genome of the bovine lungworm Dictyocaulus viviparus.</title>
        <authorList>
            <person name="Mitreva M."/>
        </authorList>
    </citation>
    <scope>NUCLEOTIDE SEQUENCE [LARGE SCALE GENOMIC DNA]</scope>
    <source>
        <strain evidence="1 2">HannoverDv2000</strain>
    </source>
</reference>
<reference evidence="2" key="2">
    <citation type="journal article" date="2016" name="Sci. Rep.">
        <title>Dictyocaulus viviparus genome, variome and transcriptome elucidate lungworm biology and support future intervention.</title>
        <authorList>
            <person name="McNulty S.N."/>
            <person name="Strube C."/>
            <person name="Rosa B.A."/>
            <person name="Martin J.C."/>
            <person name="Tyagi R."/>
            <person name="Choi Y.J."/>
            <person name="Wang Q."/>
            <person name="Hallsworth Pepin K."/>
            <person name="Zhang X."/>
            <person name="Ozersky P."/>
            <person name="Wilson R.K."/>
            <person name="Sternberg P.W."/>
            <person name="Gasser R.B."/>
            <person name="Mitreva M."/>
        </authorList>
    </citation>
    <scope>NUCLEOTIDE SEQUENCE [LARGE SCALE GENOMIC DNA]</scope>
    <source>
        <strain evidence="2">HannoverDv2000</strain>
    </source>
</reference>
<dbReference type="Proteomes" id="UP000053766">
    <property type="component" value="Unassembled WGS sequence"/>
</dbReference>
<evidence type="ECO:0008006" key="3">
    <source>
        <dbReference type="Google" id="ProtNLM"/>
    </source>
</evidence>
<name>A0A0D8XXB1_DICVI</name>
<gene>
    <name evidence="1" type="ORF">DICVIV_04703</name>
</gene>
<dbReference type="STRING" id="29172.A0A0D8XXB1"/>
<evidence type="ECO:0000313" key="1">
    <source>
        <dbReference type="EMBL" id="KJH49145.1"/>
    </source>
</evidence>
<dbReference type="InterPro" id="IPR036373">
    <property type="entry name" value="Ribosomal_bL17_sf"/>
</dbReference>
<dbReference type="GO" id="GO:0006412">
    <property type="term" value="P:translation"/>
    <property type="evidence" value="ECO:0007669"/>
    <property type="project" value="InterPro"/>
</dbReference>